<comment type="similarity">
    <text evidence="2">Belongs to the activator 1 small subunits family.</text>
</comment>
<dbReference type="CDD" id="cd00009">
    <property type="entry name" value="AAA"/>
    <property type="match status" value="1"/>
</dbReference>
<dbReference type="InterPro" id="IPR008921">
    <property type="entry name" value="DNA_pol3_clamp-load_cplx_C"/>
</dbReference>
<keyword evidence="11" id="KW-1185">Reference proteome</keyword>
<feature type="compositionally biased region" description="Acidic residues" evidence="8">
    <location>
        <begin position="1"/>
        <end position="10"/>
    </location>
</feature>
<keyword evidence="3" id="KW-0235">DNA replication</keyword>
<comment type="caution">
    <text evidence="10">The sequence shown here is derived from an EMBL/GenBank/DDBJ whole genome shotgun (WGS) entry which is preliminary data.</text>
</comment>
<gene>
    <name evidence="10" type="ORF">GX50_00944</name>
</gene>
<evidence type="ECO:0000256" key="7">
    <source>
        <dbReference type="ARBA" id="ARBA00070184"/>
    </source>
</evidence>
<reference evidence="10 11" key="1">
    <citation type="submission" date="2017-10" db="EMBL/GenBank/DDBJ databases">
        <title>Comparative genomics in systemic dimorphic fungi from Ajellomycetaceae.</title>
        <authorList>
            <person name="Munoz J.F."/>
            <person name="Mcewen J.G."/>
            <person name="Clay O.K."/>
            <person name="Cuomo C.A."/>
        </authorList>
    </citation>
    <scope>NUCLEOTIDE SEQUENCE [LARGE SCALE GENOMIC DNA]</scope>
    <source>
        <strain evidence="10 11">UAMH4076</strain>
    </source>
</reference>
<dbReference type="PANTHER" id="PTHR11669">
    <property type="entry name" value="REPLICATION FACTOR C / DNA POLYMERASE III GAMMA-TAU SUBUNIT"/>
    <property type="match status" value="1"/>
</dbReference>
<dbReference type="GO" id="GO:0005663">
    <property type="term" value="C:DNA replication factor C complex"/>
    <property type="evidence" value="ECO:0007669"/>
    <property type="project" value="TreeGrafter"/>
</dbReference>
<dbReference type="InterPro" id="IPR013748">
    <property type="entry name" value="Rep_factorC_C"/>
</dbReference>
<evidence type="ECO:0000259" key="9">
    <source>
        <dbReference type="SMART" id="SM00382"/>
    </source>
</evidence>
<evidence type="ECO:0000256" key="4">
    <source>
        <dbReference type="ARBA" id="ARBA00022741"/>
    </source>
</evidence>
<dbReference type="SUPFAM" id="SSF52540">
    <property type="entry name" value="P-loop containing nucleoside triphosphate hydrolases"/>
    <property type="match status" value="1"/>
</dbReference>
<dbReference type="EMBL" id="PDND01000010">
    <property type="protein sequence ID" value="PGH36259.1"/>
    <property type="molecule type" value="Genomic_DNA"/>
</dbReference>
<keyword evidence="5" id="KW-0067">ATP-binding</keyword>
<dbReference type="CDD" id="cd18140">
    <property type="entry name" value="HLD_clamp_RFC"/>
    <property type="match status" value="1"/>
</dbReference>
<dbReference type="GO" id="GO:0003689">
    <property type="term" value="F:DNA clamp loader activity"/>
    <property type="evidence" value="ECO:0007669"/>
    <property type="project" value="TreeGrafter"/>
</dbReference>
<evidence type="ECO:0000313" key="11">
    <source>
        <dbReference type="Proteomes" id="UP000226031"/>
    </source>
</evidence>
<dbReference type="GO" id="GO:0006281">
    <property type="term" value="P:DNA repair"/>
    <property type="evidence" value="ECO:0007669"/>
    <property type="project" value="TreeGrafter"/>
</dbReference>
<feature type="region of interest" description="Disordered" evidence="8">
    <location>
        <begin position="1"/>
        <end position="24"/>
    </location>
</feature>
<dbReference type="InterPro" id="IPR003959">
    <property type="entry name" value="ATPase_AAA_core"/>
</dbReference>
<dbReference type="GO" id="GO:0031391">
    <property type="term" value="C:Elg1 RFC-like complex"/>
    <property type="evidence" value="ECO:0007669"/>
    <property type="project" value="TreeGrafter"/>
</dbReference>
<dbReference type="Pfam" id="PF21960">
    <property type="entry name" value="RCF1-5-like_lid"/>
    <property type="match status" value="1"/>
</dbReference>
<dbReference type="GO" id="GO:0016887">
    <property type="term" value="F:ATP hydrolysis activity"/>
    <property type="evidence" value="ECO:0007669"/>
    <property type="project" value="InterPro"/>
</dbReference>
<keyword evidence="4" id="KW-0547">Nucleotide-binding</keyword>
<evidence type="ECO:0000256" key="8">
    <source>
        <dbReference type="SAM" id="MobiDB-lite"/>
    </source>
</evidence>
<dbReference type="Gene3D" id="1.20.272.10">
    <property type="match status" value="1"/>
</dbReference>
<dbReference type="STRING" id="73230.A0A2B7ZSU7"/>
<dbReference type="GO" id="GO:0031389">
    <property type="term" value="C:Rad17 RFC-like complex"/>
    <property type="evidence" value="ECO:0007669"/>
    <property type="project" value="TreeGrafter"/>
</dbReference>
<dbReference type="PANTHER" id="PTHR11669:SF9">
    <property type="entry name" value="REPLICATION FACTOR C SUBUNIT 5"/>
    <property type="match status" value="1"/>
</dbReference>
<protein>
    <recommendedName>
        <fullName evidence="7">Replication factor C subunit 3</fullName>
    </recommendedName>
</protein>
<evidence type="ECO:0000256" key="6">
    <source>
        <dbReference type="ARBA" id="ARBA00023242"/>
    </source>
</evidence>
<accession>A0A2B7ZSU7</accession>
<dbReference type="Gene3D" id="3.40.50.300">
    <property type="entry name" value="P-loop containing nucleotide triphosphate hydrolases"/>
    <property type="match status" value="1"/>
</dbReference>
<dbReference type="FunFam" id="1.10.8.60:FF:000028">
    <property type="entry name" value="Replication factor C subunit 5"/>
    <property type="match status" value="1"/>
</dbReference>
<sequence length="404" mass="44653">MSDFEDEMDVDAPPSKHNVRFNSDNTNARGKRIAADLPVEAEDNLPWVEKYRPNTLEEVSGHHDIIGTINRFVDTNRLPHLLLYGPPGTGKTSTILALARRIYGVKNMRQMVLELNASDDRGIDVVRDQIKTFASTKQIFSMAPAAKSESSLGAFKLIILDEADAMTATAQMALRRIMEKYTANTRFCIIANYTHKLSPALLSRCTRFRFSPLKEKDIRVLVDQVIEKEQVRIQPEAIDSLVKLSKGDMRRALNVLQACNASSIPLAIKNAPKDQPTPEHETITDETIYTCIAAPHPSDIKTIITALLTTSDVISCLNTIKTLKYNKGLALADILTAISTELQRIEVPASTRIVWMEGLADIEWRLAGGGGEMVQTGGLVGVVRGGCELAGKLDMRENNLPMDI</sequence>
<dbReference type="GO" id="GO:0031390">
    <property type="term" value="C:Ctf18 RFC-like complex"/>
    <property type="evidence" value="ECO:0007669"/>
    <property type="project" value="TreeGrafter"/>
</dbReference>
<evidence type="ECO:0000313" key="10">
    <source>
        <dbReference type="EMBL" id="PGH36259.1"/>
    </source>
</evidence>
<dbReference type="FunFam" id="1.20.272.10:FF:000004">
    <property type="entry name" value="Replication factor C subunit 5"/>
    <property type="match status" value="1"/>
</dbReference>
<dbReference type="InterPro" id="IPR027417">
    <property type="entry name" value="P-loop_NTPase"/>
</dbReference>
<dbReference type="Gene3D" id="1.10.8.60">
    <property type="match status" value="1"/>
</dbReference>
<dbReference type="InterPro" id="IPR003593">
    <property type="entry name" value="AAA+_ATPase"/>
</dbReference>
<proteinExistence type="inferred from homology"/>
<keyword evidence="6" id="KW-0539">Nucleus</keyword>
<comment type="subcellular location">
    <subcellularLocation>
        <location evidence="1">Nucleus</location>
    </subcellularLocation>
</comment>
<dbReference type="Pfam" id="PF00004">
    <property type="entry name" value="AAA"/>
    <property type="match status" value="1"/>
</dbReference>
<dbReference type="Pfam" id="PF08542">
    <property type="entry name" value="Rep_fac_C"/>
    <property type="match status" value="1"/>
</dbReference>
<dbReference type="InterPro" id="IPR047854">
    <property type="entry name" value="RFC_lid"/>
</dbReference>
<name>A0A2B7ZSU7_9EURO</name>
<dbReference type="FunFam" id="3.40.50.300:FF:000129">
    <property type="entry name" value="Replication factor C subunit 5"/>
    <property type="match status" value="1"/>
</dbReference>
<dbReference type="InterPro" id="IPR050238">
    <property type="entry name" value="DNA_Rep/Repair_Clamp_Loader"/>
</dbReference>
<dbReference type="GO" id="GO:0006271">
    <property type="term" value="P:DNA strand elongation involved in DNA replication"/>
    <property type="evidence" value="ECO:0007669"/>
    <property type="project" value="UniProtKB-ARBA"/>
</dbReference>
<evidence type="ECO:0000256" key="1">
    <source>
        <dbReference type="ARBA" id="ARBA00004123"/>
    </source>
</evidence>
<dbReference type="GO" id="GO:0005524">
    <property type="term" value="F:ATP binding"/>
    <property type="evidence" value="ECO:0007669"/>
    <property type="project" value="UniProtKB-KW"/>
</dbReference>
<dbReference type="GO" id="GO:0003677">
    <property type="term" value="F:DNA binding"/>
    <property type="evidence" value="ECO:0007669"/>
    <property type="project" value="InterPro"/>
</dbReference>
<dbReference type="SMART" id="SM00382">
    <property type="entry name" value="AAA"/>
    <property type="match status" value="1"/>
</dbReference>
<evidence type="ECO:0000256" key="2">
    <source>
        <dbReference type="ARBA" id="ARBA00005378"/>
    </source>
</evidence>
<feature type="domain" description="AAA+ ATPase" evidence="9">
    <location>
        <begin position="77"/>
        <end position="216"/>
    </location>
</feature>
<dbReference type="SUPFAM" id="SSF48019">
    <property type="entry name" value="post-AAA+ oligomerization domain-like"/>
    <property type="match status" value="1"/>
</dbReference>
<dbReference type="AlphaFoldDB" id="A0A2B7ZSU7"/>
<dbReference type="Proteomes" id="UP000226031">
    <property type="component" value="Unassembled WGS sequence"/>
</dbReference>
<organism evidence="10 11">
    <name type="scientific">[Emmonsia] crescens</name>
    <dbReference type="NCBI Taxonomy" id="73230"/>
    <lineage>
        <taxon>Eukaryota</taxon>
        <taxon>Fungi</taxon>
        <taxon>Dikarya</taxon>
        <taxon>Ascomycota</taxon>
        <taxon>Pezizomycotina</taxon>
        <taxon>Eurotiomycetes</taxon>
        <taxon>Eurotiomycetidae</taxon>
        <taxon>Onygenales</taxon>
        <taxon>Ajellomycetaceae</taxon>
        <taxon>Emergomyces</taxon>
    </lineage>
</organism>
<dbReference type="VEuPathDB" id="FungiDB:EMCG_08746"/>
<evidence type="ECO:0000256" key="5">
    <source>
        <dbReference type="ARBA" id="ARBA00022840"/>
    </source>
</evidence>
<evidence type="ECO:0000256" key="3">
    <source>
        <dbReference type="ARBA" id="ARBA00022705"/>
    </source>
</evidence>